<proteinExistence type="predicted"/>
<dbReference type="SUPFAM" id="SSF51182">
    <property type="entry name" value="RmlC-like cupins"/>
    <property type="match status" value="1"/>
</dbReference>
<dbReference type="AlphaFoldDB" id="A0A848MQB3"/>
<dbReference type="PROSITE" id="PS01124">
    <property type="entry name" value="HTH_ARAC_FAMILY_2"/>
    <property type="match status" value="1"/>
</dbReference>
<dbReference type="Gene3D" id="2.60.120.10">
    <property type="entry name" value="Jelly Rolls"/>
    <property type="match status" value="1"/>
</dbReference>
<dbReference type="Proteomes" id="UP000585363">
    <property type="component" value="Unassembled WGS sequence"/>
</dbReference>
<evidence type="ECO:0000256" key="3">
    <source>
        <dbReference type="ARBA" id="ARBA00023125"/>
    </source>
</evidence>
<dbReference type="InterPro" id="IPR009057">
    <property type="entry name" value="Homeodomain-like_sf"/>
</dbReference>
<keyword evidence="1" id="KW-0678">Repressor</keyword>
<reference evidence="6 7" key="2">
    <citation type="submission" date="2020-06" db="EMBL/GenBank/DDBJ databases">
        <title>Polyphasic characterization of a Rahnella strain isolated from tree sap.</title>
        <authorList>
            <person name="Kim I.S."/>
        </authorList>
    </citation>
    <scope>NUCLEOTIDE SEQUENCE [LARGE SCALE GENOMIC DNA]</scope>
    <source>
        <strain evidence="6 7">SAP-1</strain>
    </source>
</reference>
<dbReference type="GO" id="GO:0003700">
    <property type="term" value="F:DNA-binding transcription factor activity"/>
    <property type="evidence" value="ECO:0007669"/>
    <property type="project" value="InterPro"/>
</dbReference>
<dbReference type="PANTHER" id="PTHR11019:SF199">
    <property type="entry name" value="HTH-TYPE TRANSCRIPTIONAL REGULATOR NIMR"/>
    <property type="match status" value="1"/>
</dbReference>
<dbReference type="SUPFAM" id="SSF46689">
    <property type="entry name" value="Homeodomain-like"/>
    <property type="match status" value="1"/>
</dbReference>
<evidence type="ECO:0000259" key="5">
    <source>
        <dbReference type="PROSITE" id="PS01124"/>
    </source>
</evidence>
<dbReference type="GO" id="GO:0043565">
    <property type="term" value="F:sequence-specific DNA binding"/>
    <property type="evidence" value="ECO:0007669"/>
    <property type="project" value="InterPro"/>
</dbReference>
<accession>A0A848MQB3</accession>
<name>A0A848MQB3_9GAMM</name>
<gene>
    <name evidence="6" type="ORF">GW590_20635</name>
</gene>
<comment type="caution">
    <text evidence="6">The sequence shown here is derived from an EMBL/GenBank/DDBJ whole genome shotgun (WGS) entry which is preliminary data.</text>
</comment>
<protein>
    <submittedName>
        <fullName evidence="6">AraC family transcriptional regulator</fullName>
    </submittedName>
</protein>
<evidence type="ECO:0000256" key="1">
    <source>
        <dbReference type="ARBA" id="ARBA00022491"/>
    </source>
</evidence>
<evidence type="ECO:0000313" key="6">
    <source>
        <dbReference type="EMBL" id="NMP29259.1"/>
    </source>
</evidence>
<sequence>MPIIQCETIDCKRTAIDDIERPVIALGASRVDGVWELEMHQHRKAQLIYTLQGIISCELEQGVWVVPPQCAVWIPGGLMHSARGTGVNQCYCLFVEPEAGRNLPTTCCTLSVSPLLRELLLHAAHFPLLYDEHGAEGNVINTLLDQLSVARVEDLYLPLPRDNRLRQLTDGMLQDPADKSTLAEWAGRIGMSERSLSRTFAHQVGISVHRWRKQLHVILALQKLSKGTSVQAVALDLGYESASSFVTMFRKAQGKPPARYLSDCANCQESPMQGGFSLSESMG</sequence>
<dbReference type="PANTHER" id="PTHR11019">
    <property type="entry name" value="HTH-TYPE TRANSCRIPTIONAL REGULATOR NIMR"/>
    <property type="match status" value="1"/>
</dbReference>
<dbReference type="Gene3D" id="1.10.10.60">
    <property type="entry name" value="Homeodomain-like"/>
    <property type="match status" value="1"/>
</dbReference>
<dbReference type="SMART" id="SM00342">
    <property type="entry name" value="HTH_ARAC"/>
    <property type="match status" value="1"/>
</dbReference>
<dbReference type="FunFam" id="1.10.10.60:FF:000132">
    <property type="entry name" value="AraC family transcriptional regulator"/>
    <property type="match status" value="1"/>
</dbReference>
<dbReference type="RefSeq" id="WP_169404975.1">
    <property type="nucleotide sequence ID" value="NZ_JAADJU010000013.1"/>
</dbReference>
<keyword evidence="3" id="KW-0238">DNA-binding</keyword>
<reference evidence="6 7" key="1">
    <citation type="submission" date="2020-01" db="EMBL/GenBank/DDBJ databases">
        <authorList>
            <person name="Lee S.D."/>
        </authorList>
    </citation>
    <scope>NUCLEOTIDE SEQUENCE [LARGE SCALE GENOMIC DNA]</scope>
    <source>
        <strain evidence="6 7">SAP-1</strain>
    </source>
</reference>
<keyword evidence="4" id="KW-0804">Transcription</keyword>
<keyword evidence="2" id="KW-0805">Transcription regulation</keyword>
<evidence type="ECO:0000313" key="7">
    <source>
        <dbReference type="Proteomes" id="UP000585363"/>
    </source>
</evidence>
<evidence type="ECO:0000256" key="4">
    <source>
        <dbReference type="ARBA" id="ARBA00023163"/>
    </source>
</evidence>
<dbReference type="InterPro" id="IPR011051">
    <property type="entry name" value="RmlC_Cupin_sf"/>
</dbReference>
<dbReference type="InterPro" id="IPR018060">
    <property type="entry name" value="HTH_AraC"/>
</dbReference>
<feature type="domain" description="HTH araC/xylS-type" evidence="5">
    <location>
        <begin position="163"/>
        <end position="263"/>
    </location>
</feature>
<organism evidence="6 7">
    <name type="scientific">Rouxiella aceris</name>
    <dbReference type="NCBI Taxonomy" id="2703884"/>
    <lineage>
        <taxon>Bacteria</taxon>
        <taxon>Pseudomonadati</taxon>
        <taxon>Pseudomonadota</taxon>
        <taxon>Gammaproteobacteria</taxon>
        <taxon>Enterobacterales</taxon>
        <taxon>Yersiniaceae</taxon>
        <taxon>Rouxiella</taxon>
    </lineage>
</organism>
<keyword evidence="7" id="KW-1185">Reference proteome</keyword>
<dbReference type="InterPro" id="IPR014710">
    <property type="entry name" value="RmlC-like_jellyroll"/>
</dbReference>
<dbReference type="EMBL" id="JAADJU010000013">
    <property type="protein sequence ID" value="NMP29259.1"/>
    <property type="molecule type" value="Genomic_DNA"/>
</dbReference>
<dbReference type="CDD" id="cd06124">
    <property type="entry name" value="cupin_NimR-like_N"/>
    <property type="match status" value="1"/>
</dbReference>
<evidence type="ECO:0000256" key="2">
    <source>
        <dbReference type="ARBA" id="ARBA00023015"/>
    </source>
</evidence>
<dbReference type="Pfam" id="PF12833">
    <property type="entry name" value="HTH_18"/>
    <property type="match status" value="1"/>
</dbReference>